<gene>
    <name evidence="1" type="ORF">AGLY_003514</name>
</gene>
<evidence type="ECO:0000313" key="2">
    <source>
        <dbReference type="Proteomes" id="UP000475862"/>
    </source>
</evidence>
<dbReference type="Proteomes" id="UP000475862">
    <property type="component" value="Unassembled WGS sequence"/>
</dbReference>
<evidence type="ECO:0000313" key="1">
    <source>
        <dbReference type="EMBL" id="KAE9542387.1"/>
    </source>
</evidence>
<comment type="caution">
    <text evidence="1">The sequence shown here is derived from an EMBL/GenBank/DDBJ whole genome shotgun (WGS) entry which is preliminary data.</text>
</comment>
<keyword evidence="2" id="KW-1185">Reference proteome</keyword>
<accession>A0A6G0U092</accession>
<organism evidence="1 2">
    <name type="scientific">Aphis glycines</name>
    <name type="common">Soybean aphid</name>
    <dbReference type="NCBI Taxonomy" id="307491"/>
    <lineage>
        <taxon>Eukaryota</taxon>
        <taxon>Metazoa</taxon>
        <taxon>Ecdysozoa</taxon>
        <taxon>Arthropoda</taxon>
        <taxon>Hexapoda</taxon>
        <taxon>Insecta</taxon>
        <taxon>Pterygota</taxon>
        <taxon>Neoptera</taxon>
        <taxon>Paraneoptera</taxon>
        <taxon>Hemiptera</taxon>
        <taxon>Sternorrhyncha</taxon>
        <taxon>Aphidomorpha</taxon>
        <taxon>Aphidoidea</taxon>
        <taxon>Aphididae</taxon>
        <taxon>Aphidini</taxon>
        <taxon>Aphis</taxon>
        <taxon>Aphis</taxon>
    </lineage>
</organism>
<dbReference type="AlphaFoldDB" id="A0A6G0U092"/>
<proteinExistence type="predicted"/>
<reference evidence="1 2" key="1">
    <citation type="submission" date="2019-08" db="EMBL/GenBank/DDBJ databases">
        <title>The genome of the soybean aphid Biotype 1, its phylome, world population structure and adaptation to the North American continent.</title>
        <authorList>
            <person name="Giordano R."/>
            <person name="Donthu R.K."/>
            <person name="Hernandez A.G."/>
            <person name="Wright C.L."/>
            <person name="Zimin A.V."/>
        </authorList>
    </citation>
    <scope>NUCLEOTIDE SEQUENCE [LARGE SCALE GENOMIC DNA]</scope>
    <source>
        <tissue evidence="1">Whole aphids</tissue>
    </source>
</reference>
<name>A0A6G0U092_APHGL</name>
<sequence>MLIVDKKFLDDQKLKFLRNLSKTRKFASNFERNDNDLSQTILNICYYSKSVIRRYLKILPVIKIRVFFTVDKIFLAQSKYLKMHNFFLLAFEVQILTKIPQKHEYLQIILKLLNKKFISHVRLYNTYNICVINKYKRTTLLHTTNICTIANSYGAMEWVPFCCTLGGEVDLGLGYLYKHFYELYLQNNLQIFMLLRNFCQYLNFKC</sequence>
<protein>
    <submittedName>
        <fullName evidence="1">Uncharacterized protein</fullName>
    </submittedName>
</protein>
<dbReference type="EMBL" id="VYZN01000011">
    <property type="protein sequence ID" value="KAE9542387.1"/>
    <property type="molecule type" value="Genomic_DNA"/>
</dbReference>